<dbReference type="AlphaFoldDB" id="A0A1N6N1T7"/>
<dbReference type="GO" id="GO:0043590">
    <property type="term" value="C:bacterial nucleoid"/>
    <property type="evidence" value="ECO:0007669"/>
    <property type="project" value="TreeGrafter"/>
</dbReference>
<organism evidence="8 9">
    <name type="scientific">Xenorhabdus innexi</name>
    <dbReference type="NCBI Taxonomy" id="290109"/>
    <lineage>
        <taxon>Bacteria</taxon>
        <taxon>Pseudomonadati</taxon>
        <taxon>Pseudomonadota</taxon>
        <taxon>Gammaproteobacteria</taxon>
        <taxon>Enterobacterales</taxon>
        <taxon>Morganellaceae</taxon>
        <taxon>Xenorhabdus</taxon>
    </lineage>
</organism>
<dbReference type="OrthoDB" id="5290530at2"/>
<keyword evidence="5 6" id="KW-0233">DNA recombination</keyword>
<evidence type="ECO:0000256" key="1">
    <source>
        <dbReference type="ARBA" id="ARBA00004453"/>
    </source>
</evidence>
<dbReference type="RefSeq" id="WP_086954341.1">
    <property type="nucleotide sequence ID" value="NZ_CAWNQC010000292.1"/>
</dbReference>
<dbReference type="NCBIfam" id="NF001464">
    <property type="entry name" value="PRK00321.1-5"/>
    <property type="match status" value="1"/>
</dbReference>
<reference evidence="8" key="1">
    <citation type="submission" date="2016-12" db="EMBL/GenBank/DDBJ databases">
        <authorList>
            <person name="Song W.-J."/>
            <person name="Kurnit D.M."/>
        </authorList>
    </citation>
    <scope>NUCLEOTIDE SEQUENCE [LARGE SCALE GENOMIC DNA]</scope>
    <source>
        <strain evidence="8">HGB1681</strain>
    </source>
</reference>
<dbReference type="Pfam" id="PF04381">
    <property type="entry name" value="RdgC"/>
    <property type="match status" value="1"/>
</dbReference>
<dbReference type="GO" id="GO:0000018">
    <property type="term" value="P:regulation of DNA recombination"/>
    <property type="evidence" value="ECO:0007669"/>
    <property type="project" value="TreeGrafter"/>
</dbReference>
<evidence type="ECO:0000313" key="7">
    <source>
        <dbReference type="EMBL" id="PHM37157.1"/>
    </source>
</evidence>
<dbReference type="GO" id="GO:0006310">
    <property type="term" value="P:DNA recombination"/>
    <property type="evidence" value="ECO:0007669"/>
    <property type="project" value="UniProtKB-UniRule"/>
</dbReference>
<evidence type="ECO:0000256" key="5">
    <source>
        <dbReference type="ARBA" id="ARBA00023172"/>
    </source>
</evidence>
<sequence length="302" mass="33923">MNFFKNAIVYRMARDIQISAETLETQLSTLAFTPCGSQDMMRVGWISPMGSHGLALTHATGDQILICMQREEKILPSSVIKKELQGKIEKLEGEQHRKLKKAEKDALKDEVIHTLLPRAFSRESQTYLWIDLGNLRIVVDANSARRAEDALALLRKALGSLPITPVMLSNPIELTLTDWVSNGELPAGLALQDEAELKAVLEAGGLIRCKQQDLFSDEIATHIESGKYVTKLALEWEERIQFTLSDDFAIKKIRFSDALKEQNDDIDREDFAQRFDADFVLFTGELSRMLDSLIDALGGETQ</sequence>
<evidence type="ECO:0000256" key="6">
    <source>
        <dbReference type="HAMAP-Rule" id="MF_00194"/>
    </source>
</evidence>
<dbReference type="InterPro" id="IPR007476">
    <property type="entry name" value="RdgC"/>
</dbReference>
<evidence type="ECO:0000313" key="10">
    <source>
        <dbReference type="Proteomes" id="UP000224871"/>
    </source>
</evidence>
<evidence type="ECO:0000313" key="8">
    <source>
        <dbReference type="EMBL" id="SIP75061.1"/>
    </source>
</evidence>
<dbReference type="Proteomes" id="UP000224871">
    <property type="component" value="Unassembled WGS sequence"/>
</dbReference>
<evidence type="ECO:0000256" key="2">
    <source>
        <dbReference type="ARBA" id="ARBA00008657"/>
    </source>
</evidence>
<accession>A0A1N6N1T7</accession>
<comment type="similarity">
    <text evidence="2 6">Belongs to the RdgC family.</text>
</comment>
<comment type="function">
    <text evidence="6">May be involved in recombination.</text>
</comment>
<dbReference type="PANTHER" id="PTHR38103:SF1">
    <property type="entry name" value="RECOMBINATION-ASSOCIATED PROTEIN RDGC"/>
    <property type="match status" value="1"/>
</dbReference>
<reference evidence="9" key="2">
    <citation type="submission" date="2016-12" db="EMBL/GenBank/DDBJ databases">
        <authorList>
            <person name="Gaudriault S."/>
        </authorList>
    </citation>
    <scope>NUCLEOTIDE SEQUENCE [LARGE SCALE GENOMIC DNA]</scope>
    <source>
        <strain evidence="9">HGB1681 (deposited as PTA-6826 in the American Type Culture Collection)</strain>
    </source>
</reference>
<evidence type="ECO:0000256" key="3">
    <source>
        <dbReference type="ARBA" id="ARBA00022296"/>
    </source>
</evidence>
<protein>
    <recommendedName>
        <fullName evidence="3 6">Recombination-associated protein RdgC</fullName>
    </recommendedName>
</protein>
<dbReference type="HAMAP" id="MF_00194">
    <property type="entry name" value="RdgC"/>
    <property type="match status" value="1"/>
</dbReference>
<proteinExistence type="inferred from homology"/>
<dbReference type="GO" id="GO:0005737">
    <property type="term" value="C:cytoplasm"/>
    <property type="evidence" value="ECO:0007669"/>
    <property type="project" value="UniProtKB-UniRule"/>
</dbReference>
<dbReference type="GO" id="GO:0003690">
    <property type="term" value="F:double-stranded DNA binding"/>
    <property type="evidence" value="ECO:0007669"/>
    <property type="project" value="TreeGrafter"/>
</dbReference>
<dbReference type="NCBIfam" id="NF001460">
    <property type="entry name" value="PRK00321.1-1"/>
    <property type="match status" value="1"/>
</dbReference>
<dbReference type="EMBL" id="NIBU01000009">
    <property type="protein sequence ID" value="PHM37157.1"/>
    <property type="molecule type" value="Genomic_DNA"/>
</dbReference>
<gene>
    <name evidence="6 8" type="primary">rdgC</name>
    <name evidence="7" type="ORF">Xinn_01124</name>
    <name evidence="8" type="ORF">XIS1_900096</name>
</gene>
<dbReference type="EMBL" id="FTLG01000237">
    <property type="protein sequence ID" value="SIP75061.1"/>
    <property type="molecule type" value="Genomic_DNA"/>
</dbReference>
<keyword evidence="10" id="KW-1185">Reference proteome</keyword>
<comment type="subcellular location">
    <subcellularLocation>
        <location evidence="1 6">Cytoplasm</location>
        <location evidence="1 6">Nucleoid</location>
    </subcellularLocation>
</comment>
<dbReference type="PANTHER" id="PTHR38103">
    <property type="entry name" value="RECOMBINATION-ASSOCIATED PROTEIN RDGC"/>
    <property type="match status" value="1"/>
</dbReference>
<dbReference type="NCBIfam" id="NF001462">
    <property type="entry name" value="PRK00321.1-3"/>
    <property type="match status" value="1"/>
</dbReference>
<reference evidence="7 10" key="3">
    <citation type="journal article" date="2017" name="Nat. Microbiol.">
        <title>Natural product diversity associated with the nematode symbionts Photorhabdus and Xenorhabdus.</title>
        <authorList>
            <person name="Tobias N.J."/>
            <person name="Wolff H."/>
            <person name="Djahanschiri B."/>
            <person name="Grundmann F."/>
            <person name="Kronenwerth M."/>
            <person name="Shi Y.M."/>
            <person name="Simonyi S."/>
            <person name="Grun P."/>
            <person name="Shapiro-Ilan D."/>
            <person name="Pidot S.J."/>
            <person name="Stinear T.P."/>
            <person name="Ebersberger I."/>
            <person name="Bode H.B."/>
        </authorList>
    </citation>
    <scope>NUCLEOTIDE SEQUENCE [LARGE SCALE GENOMIC DNA]</scope>
    <source>
        <strain evidence="7 10">DSM 16336</strain>
    </source>
</reference>
<evidence type="ECO:0000313" key="9">
    <source>
        <dbReference type="Proteomes" id="UP000196435"/>
    </source>
</evidence>
<evidence type="ECO:0000256" key="4">
    <source>
        <dbReference type="ARBA" id="ARBA00022490"/>
    </source>
</evidence>
<name>A0A1N6N1T7_9GAMM</name>
<dbReference type="Proteomes" id="UP000196435">
    <property type="component" value="Unassembled WGS sequence"/>
</dbReference>
<keyword evidence="4 6" id="KW-0963">Cytoplasm</keyword>